<keyword evidence="5" id="KW-1185">Reference proteome</keyword>
<gene>
    <name evidence="4" type="ORF">RHODGE_RHODGE_02517</name>
</gene>
<name>A0A3S4CHL3_9BRAD</name>
<accession>A0A3S4CHL3</accession>
<evidence type="ECO:0000259" key="3">
    <source>
        <dbReference type="Pfam" id="PF09917"/>
    </source>
</evidence>
<feature type="domain" description="DUF2147" evidence="3">
    <location>
        <begin position="209"/>
        <end position="302"/>
    </location>
</feature>
<dbReference type="InterPro" id="IPR019223">
    <property type="entry name" value="DUF2147"/>
</dbReference>
<keyword evidence="2" id="KW-0732">Signal</keyword>
<organism evidence="4 5">
    <name type="scientific">Rhodoplanes serenus</name>
    <dbReference type="NCBI Taxonomy" id="200615"/>
    <lineage>
        <taxon>Bacteria</taxon>
        <taxon>Pseudomonadati</taxon>
        <taxon>Pseudomonadota</taxon>
        <taxon>Alphaproteobacteria</taxon>
        <taxon>Hyphomicrobiales</taxon>
        <taxon>Nitrobacteraceae</taxon>
        <taxon>Rhodoplanes</taxon>
    </lineage>
</organism>
<feature type="chain" id="PRO_5018613287" description="DUF2147 domain-containing protein" evidence="2">
    <location>
        <begin position="30"/>
        <end position="304"/>
    </location>
</feature>
<dbReference type="Pfam" id="PF09917">
    <property type="entry name" value="DUF2147"/>
    <property type="match status" value="1"/>
</dbReference>
<protein>
    <recommendedName>
        <fullName evidence="3">DUF2147 domain-containing protein</fullName>
    </recommendedName>
</protein>
<dbReference type="PRINTS" id="PR01217">
    <property type="entry name" value="PRICHEXTENSN"/>
</dbReference>
<proteinExistence type="predicted"/>
<dbReference type="PANTHER" id="PTHR36919:SF2">
    <property type="entry name" value="BLL6627 PROTEIN"/>
    <property type="match status" value="1"/>
</dbReference>
<reference evidence="5" key="1">
    <citation type="submission" date="2018-10" db="EMBL/GenBank/DDBJ databases">
        <authorList>
            <person name="Peiro R."/>
            <person name="Begona"/>
            <person name="Cbmso G."/>
            <person name="Lopez M."/>
            <person name="Gonzalez S."/>
            <person name="Sacristan E."/>
            <person name="Castillo E."/>
        </authorList>
    </citation>
    <scope>NUCLEOTIDE SEQUENCE [LARGE SCALE GENOMIC DNA]</scope>
</reference>
<feature type="compositionally biased region" description="Low complexity" evidence="1">
    <location>
        <begin position="134"/>
        <end position="153"/>
    </location>
</feature>
<dbReference type="EMBL" id="UWOC01000145">
    <property type="protein sequence ID" value="VCU09343.1"/>
    <property type="molecule type" value="Genomic_DNA"/>
</dbReference>
<dbReference type="Gene3D" id="2.40.128.520">
    <property type="match status" value="1"/>
</dbReference>
<dbReference type="Proteomes" id="UP000289200">
    <property type="component" value="Unassembled WGS sequence"/>
</dbReference>
<dbReference type="AlphaFoldDB" id="A0A3S4CHL3"/>
<evidence type="ECO:0000256" key="1">
    <source>
        <dbReference type="SAM" id="MobiDB-lite"/>
    </source>
</evidence>
<evidence type="ECO:0000256" key="2">
    <source>
        <dbReference type="SAM" id="SignalP"/>
    </source>
</evidence>
<evidence type="ECO:0000313" key="4">
    <source>
        <dbReference type="EMBL" id="VCU09343.1"/>
    </source>
</evidence>
<feature type="region of interest" description="Disordered" evidence="1">
    <location>
        <begin position="89"/>
        <end position="204"/>
    </location>
</feature>
<dbReference type="RefSeq" id="WP_129609256.1">
    <property type="nucleotide sequence ID" value="NZ_UWOC01000145.1"/>
</dbReference>
<feature type="signal peptide" evidence="2">
    <location>
        <begin position="1"/>
        <end position="29"/>
    </location>
</feature>
<dbReference type="OrthoDB" id="9811671at2"/>
<feature type="compositionally biased region" description="Pro residues" evidence="1">
    <location>
        <begin position="154"/>
        <end position="164"/>
    </location>
</feature>
<dbReference type="PANTHER" id="PTHR36919">
    <property type="entry name" value="BLR1215 PROTEIN"/>
    <property type="match status" value="1"/>
</dbReference>
<comment type="caution">
    <text evidence="4">The sequence shown here is derived from an EMBL/GenBank/DDBJ whole genome shotgun (WGS) entry which is preliminary data.</text>
</comment>
<sequence length="304" mass="31267">MRTDFLRTIPLRTFGLAAAIALLGTAAEAGSVSIPVEGGTLRIDIDESCRDRLCGSVSWREPGARDAKEYPLPAIGWKDLEGIARGKLPGGLGIGRDDKGDTETGEVPAPQWRNRPSQPQTARPAPTPAPAPTAPTTGPAVTPAPVTAPTADLVPPPPPAPPPVTAGRSDPAPVATTPPAVAPAPEPRVAALPPSPAPAPAAAPTGPVGLWMTEKKEGMVRVEPCGSNLCGYAVDAKTGRNGEKVLIDMKPSGNTWSGRIKDTRNGGGGIYDSTLAMKGPDTMRVQGCAFGGMFCGGQTWTRVN</sequence>
<evidence type="ECO:0000313" key="5">
    <source>
        <dbReference type="Proteomes" id="UP000289200"/>
    </source>
</evidence>